<organism evidence="7 8">
    <name type="scientific">Peptostreptococcus russellii</name>
    <dbReference type="NCBI Taxonomy" id="215200"/>
    <lineage>
        <taxon>Bacteria</taxon>
        <taxon>Bacillati</taxon>
        <taxon>Bacillota</taxon>
        <taxon>Clostridia</taxon>
        <taxon>Peptostreptococcales</taxon>
        <taxon>Peptostreptococcaceae</taxon>
        <taxon>Peptostreptococcus</taxon>
    </lineage>
</organism>
<sequence length="327" mass="36182">MPTIKDVAAMAGVSVATVSRYINESGYVGENTKEKIAKAVEVLDYTPNEVARSLYKKTSKLVGLLVPRIDNPYFNNIITGVEHVCNDRGYHLIISNVSKNEDEKKYIESFMTNNVAGIISAIGTSDIYEKIKCPIVGVDRASSSFDHTVVYDEENGGKMAAELIVEGNAKKVLIASEVKEIKTSMERLKGTKEVLEINGVDYDVYYTKGSDFESAMALVDYIDESDKKYDSIIACNDLFALCVALHMARTGVKVPEDVQIVGYDDTIFSKLSNPQLSTVRHDGVLLGEKSAEMLIDMIEKKEIKESKIQLFSSLVKNGSTRSEKHSF</sequence>
<evidence type="ECO:0000256" key="3">
    <source>
        <dbReference type="ARBA" id="ARBA00023125"/>
    </source>
</evidence>
<evidence type="ECO:0000256" key="2">
    <source>
        <dbReference type="ARBA" id="ARBA00023015"/>
    </source>
</evidence>
<dbReference type="STRING" id="215200.SAMN05216454_1432"/>
<dbReference type="PRINTS" id="PR00036">
    <property type="entry name" value="HTHLACI"/>
</dbReference>
<feature type="domain" description="HTH cro/C1-type" evidence="6">
    <location>
        <begin position="3"/>
        <end position="50"/>
    </location>
</feature>
<dbReference type="PROSITE" id="PS00356">
    <property type="entry name" value="HTH_LACI_1"/>
    <property type="match status" value="1"/>
</dbReference>
<proteinExistence type="predicted"/>
<dbReference type="PANTHER" id="PTHR30146:SF95">
    <property type="entry name" value="RIBOSE OPERON REPRESSOR"/>
    <property type="match status" value="1"/>
</dbReference>
<keyword evidence="4" id="KW-0804">Transcription</keyword>
<dbReference type="SUPFAM" id="SSF53822">
    <property type="entry name" value="Periplasmic binding protein-like I"/>
    <property type="match status" value="1"/>
</dbReference>
<dbReference type="PROSITE" id="PS50932">
    <property type="entry name" value="HTH_LACI_2"/>
    <property type="match status" value="1"/>
</dbReference>
<feature type="domain" description="HTH lacI-type" evidence="5">
    <location>
        <begin position="2"/>
        <end position="56"/>
    </location>
</feature>
<dbReference type="CDD" id="cd01392">
    <property type="entry name" value="HTH_LacI"/>
    <property type="match status" value="1"/>
</dbReference>
<gene>
    <name evidence="7" type="ORF">SAMN05216454_1432</name>
</gene>
<evidence type="ECO:0000259" key="6">
    <source>
        <dbReference type="PROSITE" id="PS50943"/>
    </source>
</evidence>
<evidence type="ECO:0000313" key="7">
    <source>
        <dbReference type="EMBL" id="SEN96046.1"/>
    </source>
</evidence>
<keyword evidence="2" id="KW-0805">Transcription regulation</keyword>
<keyword evidence="1" id="KW-0678">Repressor</keyword>
<dbReference type="GO" id="GO:0000976">
    <property type="term" value="F:transcription cis-regulatory region binding"/>
    <property type="evidence" value="ECO:0007669"/>
    <property type="project" value="TreeGrafter"/>
</dbReference>
<dbReference type="OrthoDB" id="9789891at2"/>
<dbReference type="InterPro" id="IPR000843">
    <property type="entry name" value="HTH_LacI"/>
</dbReference>
<dbReference type="InterPro" id="IPR028082">
    <property type="entry name" value="Peripla_BP_I"/>
</dbReference>
<dbReference type="GO" id="GO:0003700">
    <property type="term" value="F:DNA-binding transcription factor activity"/>
    <property type="evidence" value="ECO:0007669"/>
    <property type="project" value="TreeGrafter"/>
</dbReference>
<dbReference type="Pfam" id="PF13377">
    <property type="entry name" value="Peripla_BP_3"/>
    <property type="match status" value="1"/>
</dbReference>
<dbReference type="InterPro" id="IPR046335">
    <property type="entry name" value="LacI/GalR-like_sensor"/>
</dbReference>
<evidence type="ECO:0000313" key="8">
    <source>
        <dbReference type="Proteomes" id="UP000199512"/>
    </source>
</evidence>
<dbReference type="EMBL" id="FODF01000043">
    <property type="protein sequence ID" value="SEN96046.1"/>
    <property type="molecule type" value="Genomic_DNA"/>
</dbReference>
<evidence type="ECO:0000256" key="4">
    <source>
        <dbReference type="ARBA" id="ARBA00023163"/>
    </source>
</evidence>
<name>A0A1H8KTV2_9FIRM</name>
<keyword evidence="3" id="KW-0238">DNA-binding</keyword>
<dbReference type="Gene3D" id="1.10.260.40">
    <property type="entry name" value="lambda repressor-like DNA-binding domains"/>
    <property type="match status" value="1"/>
</dbReference>
<dbReference type="Pfam" id="PF00356">
    <property type="entry name" value="LacI"/>
    <property type="match status" value="1"/>
</dbReference>
<dbReference type="Gene3D" id="3.40.50.2300">
    <property type="match status" value="2"/>
</dbReference>
<dbReference type="Proteomes" id="UP000199512">
    <property type="component" value="Unassembled WGS sequence"/>
</dbReference>
<dbReference type="InterPro" id="IPR010982">
    <property type="entry name" value="Lambda_DNA-bd_dom_sf"/>
</dbReference>
<dbReference type="SMART" id="SM00354">
    <property type="entry name" value="HTH_LACI"/>
    <property type="match status" value="1"/>
</dbReference>
<dbReference type="PANTHER" id="PTHR30146">
    <property type="entry name" value="LACI-RELATED TRANSCRIPTIONAL REPRESSOR"/>
    <property type="match status" value="1"/>
</dbReference>
<dbReference type="AlphaFoldDB" id="A0A1H8KTV2"/>
<reference evidence="7 8" key="1">
    <citation type="submission" date="2016-10" db="EMBL/GenBank/DDBJ databases">
        <authorList>
            <person name="de Groot N.N."/>
        </authorList>
    </citation>
    <scope>NUCLEOTIDE SEQUENCE [LARGE SCALE GENOMIC DNA]</scope>
    <source>
        <strain evidence="7 8">Calf135</strain>
    </source>
</reference>
<keyword evidence="8" id="KW-1185">Reference proteome</keyword>
<dbReference type="InterPro" id="IPR001387">
    <property type="entry name" value="Cro/C1-type_HTH"/>
</dbReference>
<dbReference type="SUPFAM" id="SSF47413">
    <property type="entry name" value="lambda repressor-like DNA-binding domains"/>
    <property type="match status" value="1"/>
</dbReference>
<dbReference type="RefSeq" id="WP_091976237.1">
    <property type="nucleotide sequence ID" value="NZ_FODF01000043.1"/>
</dbReference>
<evidence type="ECO:0000259" key="5">
    <source>
        <dbReference type="PROSITE" id="PS50932"/>
    </source>
</evidence>
<accession>A0A1H8KTV2</accession>
<dbReference type="PROSITE" id="PS50943">
    <property type="entry name" value="HTH_CROC1"/>
    <property type="match status" value="1"/>
</dbReference>
<protein>
    <submittedName>
        <fullName evidence="7">Transcriptional regulator, LacI family</fullName>
    </submittedName>
</protein>
<evidence type="ECO:0000256" key="1">
    <source>
        <dbReference type="ARBA" id="ARBA00022491"/>
    </source>
</evidence>